<reference evidence="8" key="1">
    <citation type="submission" date="2025-08" db="UniProtKB">
        <authorList>
            <consortium name="RefSeq"/>
        </authorList>
    </citation>
    <scope>IDENTIFICATION</scope>
    <source>
        <strain evidence="8">J_2021</strain>
        <tissue evidence="8">Erythrocytes</tissue>
    </source>
</reference>
<dbReference type="SMART" id="SM00220">
    <property type="entry name" value="S_TKc"/>
    <property type="match status" value="1"/>
</dbReference>
<dbReference type="Pfam" id="PF00069">
    <property type="entry name" value="Pkinase"/>
    <property type="match status" value="1"/>
</dbReference>
<evidence type="ECO:0000256" key="5">
    <source>
        <dbReference type="ARBA" id="ARBA00022840"/>
    </source>
</evidence>
<evidence type="ECO:0000256" key="2">
    <source>
        <dbReference type="ARBA" id="ARBA00022679"/>
    </source>
</evidence>
<sequence length="101" mass="11543">MEYLSGESLEDELDNGWLERERVQFYSAEMICGLQFLHSKGIIHRDIKPLNILLDHKGHARISDFGLAVQNVFKDDTITGEHGTLAYMAPEVRHGITVYLQ</sequence>
<proteinExistence type="predicted"/>
<dbReference type="GO" id="GO:0004674">
    <property type="term" value="F:protein serine/threonine kinase activity"/>
    <property type="evidence" value="ECO:0007669"/>
    <property type="project" value="UniProtKB-KW"/>
</dbReference>
<dbReference type="PANTHER" id="PTHR24351">
    <property type="entry name" value="RIBOSOMAL PROTEIN S6 KINASE"/>
    <property type="match status" value="1"/>
</dbReference>
<feature type="domain" description="Protein kinase" evidence="6">
    <location>
        <begin position="1"/>
        <end position="101"/>
    </location>
</feature>
<keyword evidence="2" id="KW-0808">Transferase</keyword>
<evidence type="ECO:0000256" key="4">
    <source>
        <dbReference type="ARBA" id="ARBA00022777"/>
    </source>
</evidence>
<organism evidence="7 8">
    <name type="scientific">Xenopus laevis</name>
    <name type="common">African clawed frog</name>
    <dbReference type="NCBI Taxonomy" id="8355"/>
    <lineage>
        <taxon>Eukaryota</taxon>
        <taxon>Metazoa</taxon>
        <taxon>Chordata</taxon>
        <taxon>Craniata</taxon>
        <taxon>Vertebrata</taxon>
        <taxon>Euteleostomi</taxon>
        <taxon>Amphibia</taxon>
        <taxon>Batrachia</taxon>
        <taxon>Anura</taxon>
        <taxon>Pipoidea</taxon>
        <taxon>Pipidae</taxon>
        <taxon>Xenopodinae</taxon>
        <taxon>Xenopus</taxon>
        <taxon>Xenopus</taxon>
    </lineage>
</organism>
<dbReference type="GeneID" id="121395460"/>
<dbReference type="Gene3D" id="1.10.510.10">
    <property type="entry name" value="Transferase(Phosphotransferase) domain 1"/>
    <property type="match status" value="1"/>
</dbReference>
<keyword evidence="3" id="KW-0547">Nucleotide-binding</keyword>
<evidence type="ECO:0000313" key="8">
    <source>
        <dbReference type="RefSeq" id="XP_041424958.1"/>
    </source>
</evidence>
<dbReference type="SUPFAM" id="SSF56112">
    <property type="entry name" value="Protein kinase-like (PK-like)"/>
    <property type="match status" value="1"/>
</dbReference>
<dbReference type="Proteomes" id="UP000186698">
    <property type="component" value="Chromosome 7L"/>
</dbReference>
<dbReference type="PROSITE" id="PS00108">
    <property type="entry name" value="PROTEIN_KINASE_ST"/>
    <property type="match status" value="1"/>
</dbReference>
<dbReference type="OrthoDB" id="2156623at2759"/>
<dbReference type="InterPro" id="IPR000719">
    <property type="entry name" value="Prot_kinase_dom"/>
</dbReference>
<keyword evidence="4" id="KW-0418">Kinase</keyword>
<keyword evidence="1" id="KW-0723">Serine/threonine-protein kinase</keyword>
<evidence type="ECO:0000256" key="1">
    <source>
        <dbReference type="ARBA" id="ARBA00022527"/>
    </source>
</evidence>
<dbReference type="InterPro" id="IPR008271">
    <property type="entry name" value="Ser/Thr_kinase_AS"/>
</dbReference>
<keyword evidence="5" id="KW-0067">ATP-binding</keyword>
<dbReference type="RefSeq" id="XP_041424958.1">
    <property type="nucleotide sequence ID" value="XM_041569024.1"/>
</dbReference>
<keyword evidence="7" id="KW-1185">Reference proteome</keyword>
<dbReference type="PROSITE" id="PS50011">
    <property type="entry name" value="PROTEIN_KINASE_DOM"/>
    <property type="match status" value="1"/>
</dbReference>
<dbReference type="GO" id="GO:0005524">
    <property type="term" value="F:ATP binding"/>
    <property type="evidence" value="ECO:0007669"/>
    <property type="project" value="UniProtKB-KW"/>
</dbReference>
<evidence type="ECO:0000313" key="7">
    <source>
        <dbReference type="Proteomes" id="UP000186698"/>
    </source>
</evidence>
<gene>
    <name evidence="8" type="primary">LOC121395460</name>
</gene>
<accession>A0A8J1L5Z9</accession>
<evidence type="ECO:0000256" key="3">
    <source>
        <dbReference type="ARBA" id="ARBA00022741"/>
    </source>
</evidence>
<name>A0A8J1L5Z9_XENLA</name>
<dbReference type="AlphaFoldDB" id="A0A8J1L5Z9"/>
<evidence type="ECO:0000259" key="6">
    <source>
        <dbReference type="PROSITE" id="PS50011"/>
    </source>
</evidence>
<dbReference type="KEGG" id="xla:121395460"/>
<protein>
    <submittedName>
        <fullName evidence="8">Protein kinase C delta type-like</fullName>
    </submittedName>
</protein>
<dbReference type="InterPro" id="IPR011009">
    <property type="entry name" value="Kinase-like_dom_sf"/>
</dbReference>